<evidence type="ECO:0000256" key="5">
    <source>
        <dbReference type="ARBA" id="ARBA00023172"/>
    </source>
</evidence>
<comment type="similarity">
    <text evidence="2">Belongs to the 'phage' integrase family.</text>
</comment>
<dbReference type="EMBL" id="DVMR01000046">
    <property type="protein sequence ID" value="HIU43771.1"/>
    <property type="molecule type" value="Genomic_DNA"/>
</dbReference>
<evidence type="ECO:0000313" key="10">
    <source>
        <dbReference type="EMBL" id="HIU43771.1"/>
    </source>
</evidence>
<gene>
    <name evidence="10" type="ORF">IAB67_05675</name>
</gene>
<comment type="function">
    <text evidence="1">Site-specific tyrosine recombinase, which acts by catalyzing the cutting and rejoining of the recombining DNA molecules.</text>
</comment>
<dbReference type="InterPro" id="IPR050090">
    <property type="entry name" value="Tyrosine_recombinase_XerCD"/>
</dbReference>
<evidence type="ECO:0000259" key="9">
    <source>
        <dbReference type="PROSITE" id="PS51900"/>
    </source>
</evidence>
<proteinExistence type="inferred from homology"/>
<dbReference type="InterPro" id="IPR002104">
    <property type="entry name" value="Integrase_catalytic"/>
</dbReference>
<evidence type="ECO:0000313" key="11">
    <source>
        <dbReference type="Proteomes" id="UP000824073"/>
    </source>
</evidence>
<evidence type="ECO:0000256" key="7">
    <source>
        <dbReference type="SAM" id="Coils"/>
    </source>
</evidence>
<dbReference type="InterPro" id="IPR044068">
    <property type="entry name" value="CB"/>
</dbReference>
<evidence type="ECO:0000259" key="8">
    <source>
        <dbReference type="PROSITE" id="PS51898"/>
    </source>
</evidence>
<dbReference type="Pfam" id="PF00589">
    <property type="entry name" value="Phage_integrase"/>
    <property type="match status" value="1"/>
</dbReference>
<keyword evidence="7" id="KW-0175">Coiled coil</keyword>
<organism evidence="10 11">
    <name type="scientific">Candidatus Ventrousia excrementavium</name>
    <dbReference type="NCBI Taxonomy" id="2840961"/>
    <lineage>
        <taxon>Bacteria</taxon>
        <taxon>Bacillati</taxon>
        <taxon>Bacillota</taxon>
        <taxon>Clostridia</taxon>
        <taxon>Eubacteriales</taxon>
        <taxon>Clostridiaceae</taxon>
        <taxon>Clostridiaceae incertae sedis</taxon>
        <taxon>Candidatus Ventrousia</taxon>
    </lineage>
</organism>
<sequence length="401" mass="46611">MTGSLQVKNNKYYVVLNCKDGNKKRKPKWISTGLTAEKSNERRAKQKLKELLKEYEKLEAEQEHNRQSGISFIDQIHTWLEQAKMRVDEVTFQGYELTATQHIFPYFEPLKLSLADVTPQVLQEYINFKYKSGRIDGKGGLSAQSIQIHMVIIRRTLADALQKNLIQYNPADRVTLPKKERFESDFYSVAQVHNLFMALQDDPLLPIIKVTTIYGLRRSKVLGLQWRSIDFDKGTVTIRHTVTRCTKTVAKNKTKNNSSRRTYPMLPEIRAILLAAKESEAQNKRLFGEEYIENDYVFKKDNGEPYGVDAITKRFKKLLEQHHLPVIRFHDLRHSCASVLYEMGYDLKDIKEWLGHSDIKMTGNLYAHLGFRQKQDITMSFEANFSSALEKTLEKALEKNR</sequence>
<dbReference type="Proteomes" id="UP000824073">
    <property type="component" value="Unassembled WGS sequence"/>
</dbReference>
<accession>A0A9D1IVZ1</accession>
<keyword evidence="4 6" id="KW-0238">DNA-binding</keyword>
<reference evidence="10" key="2">
    <citation type="journal article" date="2021" name="PeerJ">
        <title>Extensive microbial diversity within the chicken gut microbiome revealed by metagenomics and culture.</title>
        <authorList>
            <person name="Gilroy R."/>
            <person name="Ravi A."/>
            <person name="Getino M."/>
            <person name="Pursley I."/>
            <person name="Horton D.L."/>
            <person name="Alikhan N.F."/>
            <person name="Baker D."/>
            <person name="Gharbi K."/>
            <person name="Hall N."/>
            <person name="Watson M."/>
            <person name="Adriaenssens E.M."/>
            <person name="Foster-Nyarko E."/>
            <person name="Jarju S."/>
            <person name="Secka A."/>
            <person name="Antonio M."/>
            <person name="Oren A."/>
            <person name="Chaudhuri R.R."/>
            <person name="La Ragione R."/>
            <person name="Hildebrand F."/>
            <person name="Pallen M.J."/>
        </authorList>
    </citation>
    <scope>NUCLEOTIDE SEQUENCE</scope>
    <source>
        <strain evidence="10">CHK191-8634</strain>
    </source>
</reference>
<evidence type="ECO:0000256" key="6">
    <source>
        <dbReference type="PROSITE-ProRule" id="PRU01248"/>
    </source>
</evidence>
<name>A0A9D1IVZ1_9CLOT</name>
<dbReference type="Pfam" id="PF14659">
    <property type="entry name" value="Phage_int_SAM_3"/>
    <property type="match status" value="1"/>
</dbReference>
<protein>
    <submittedName>
        <fullName evidence="10">Site-specific integrase</fullName>
    </submittedName>
</protein>
<dbReference type="SUPFAM" id="SSF56349">
    <property type="entry name" value="DNA breaking-rejoining enzymes"/>
    <property type="match status" value="1"/>
</dbReference>
<dbReference type="InterPro" id="IPR011010">
    <property type="entry name" value="DNA_brk_join_enz"/>
</dbReference>
<feature type="domain" description="Tyr recombinase" evidence="8">
    <location>
        <begin position="182"/>
        <end position="379"/>
    </location>
</feature>
<dbReference type="GO" id="GO:0015074">
    <property type="term" value="P:DNA integration"/>
    <property type="evidence" value="ECO:0007669"/>
    <property type="project" value="UniProtKB-KW"/>
</dbReference>
<dbReference type="InterPro" id="IPR013762">
    <property type="entry name" value="Integrase-like_cat_sf"/>
</dbReference>
<evidence type="ECO:0000256" key="4">
    <source>
        <dbReference type="ARBA" id="ARBA00023125"/>
    </source>
</evidence>
<dbReference type="PANTHER" id="PTHR30349">
    <property type="entry name" value="PHAGE INTEGRASE-RELATED"/>
    <property type="match status" value="1"/>
</dbReference>
<dbReference type="Gene3D" id="1.10.443.10">
    <property type="entry name" value="Intergrase catalytic core"/>
    <property type="match status" value="1"/>
</dbReference>
<dbReference type="PANTHER" id="PTHR30349:SF64">
    <property type="entry name" value="PROPHAGE INTEGRASE INTD-RELATED"/>
    <property type="match status" value="1"/>
</dbReference>
<dbReference type="AlphaFoldDB" id="A0A9D1IVZ1"/>
<dbReference type="InterPro" id="IPR010998">
    <property type="entry name" value="Integrase_recombinase_N"/>
</dbReference>
<keyword evidence="5" id="KW-0233">DNA recombination</keyword>
<feature type="coiled-coil region" evidence="7">
    <location>
        <begin position="34"/>
        <end position="68"/>
    </location>
</feature>
<dbReference type="PROSITE" id="PS51898">
    <property type="entry name" value="TYR_RECOMBINASE"/>
    <property type="match status" value="1"/>
</dbReference>
<comment type="caution">
    <text evidence="10">The sequence shown here is derived from an EMBL/GenBank/DDBJ whole genome shotgun (WGS) entry which is preliminary data.</text>
</comment>
<evidence type="ECO:0000256" key="1">
    <source>
        <dbReference type="ARBA" id="ARBA00003283"/>
    </source>
</evidence>
<keyword evidence="3" id="KW-0229">DNA integration</keyword>
<evidence type="ECO:0000256" key="2">
    <source>
        <dbReference type="ARBA" id="ARBA00008857"/>
    </source>
</evidence>
<dbReference type="Gene3D" id="1.10.150.130">
    <property type="match status" value="1"/>
</dbReference>
<dbReference type="GO" id="GO:0006310">
    <property type="term" value="P:DNA recombination"/>
    <property type="evidence" value="ECO:0007669"/>
    <property type="project" value="UniProtKB-KW"/>
</dbReference>
<reference evidence="10" key="1">
    <citation type="submission" date="2020-10" db="EMBL/GenBank/DDBJ databases">
        <authorList>
            <person name="Gilroy R."/>
        </authorList>
    </citation>
    <scope>NUCLEOTIDE SEQUENCE</scope>
    <source>
        <strain evidence="10">CHK191-8634</strain>
    </source>
</reference>
<dbReference type="PROSITE" id="PS51900">
    <property type="entry name" value="CB"/>
    <property type="match status" value="1"/>
</dbReference>
<dbReference type="InterPro" id="IPR004107">
    <property type="entry name" value="Integrase_SAM-like_N"/>
</dbReference>
<dbReference type="CDD" id="cd01189">
    <property type="entry name" value="INT_ICEBs1_C_like"/>
    <property type="match status" value="1"/>
</dbReference>
<feature type="domain" description="Core-binding (CB)" evidence="9">
    <location>
        <begin position="70"/>
        <end position="161"/>
    </location>
</feature>
<dbReference type="GO" id="GO:0003677">
    <property type="term" value="F:DNA binding"/>
    <property type="evidence" value="ECO:0007669"/>
    <property type="project" value="UniProtKB-UniRule"/>
</dbReference>
<evidence type="ECO:0000256" key="3">
    <source>
        <dbReference type="ARBA" id="ARBA00022908"/>
    </source>
</evidence>